<protein>
    <submittedName>
        <fullName evidence="1">Uncharacterized protein</fullName>
    </submittedName>
</protein>
<dbReference type="AlphaFoldDB" id="A0AB39TLQ3"/>
<proteinExistence type="predicted"/>
<dbReference type="EMBL" id="CP163445">
    <property type="protein sequence ID" value="XDQ80094.1"/>
    <property type="molecule type" value="Genomic_DNA"/>
</dbReference>
<gene>
    <name evidence="1" type="ORF">AB2U05_17345</name>
</gene>
<sequence length="117" mass="12554">MTTTIETATTAGAQINAAGALLAILTTHADLPNPQIDLREVRVSAGVWPMGLRIALHNDISAFEQWRTALDLDPDTVDHKHSLGGTLAWLIVTGTTHSVPVELVGYYDLPEPATTWG</sequence>
<accession>A0AB39TLQ3</accession>
<name>A0AB39TLQ3_9ACTN</name>
<organism evidence="1">
    <name type="scientific">Streptomyces sp. Y1</name>
    <dbReference type="NCBI Taxonomy" id="3238634"/>
    <lineage>
        <taxon>Bacteria</taxon>
        <taxon>Bacillati</taxon>
        <taxon>Actinomycetota</taxon>
        <taxon>Actinomycetes</taxon>
        <taxon>Kitasatosporales</taxon>
        <taxon>Streptomycetaceae</taxon>
        <taxon>Streptomyces</taxon>
    </lineage>
</organism>
<evidence type="ECO:0000313" key="1">
    <source>
        <dbReference type="EMBL" id="XDQ80094.1"/>
    </source>
</evidence>
<reference evidence="1" key="1">
    <citation type="submission" date="2024-07" db="EMBL/GenBank/DDBJ databases">
        <authorList>
            <person name="Yu S.T."/>
        </authorList>
    </citation>
    <scope>NUCLEOTIDE SEQUENCE</scope>
    <source>
        <strain evidence="1">Y1</strain>
    </source>
</reference>
<dbReference type="RefSeq" id="WP_369183654.1">
    <property type="nucleotide sequence ID" value="NZ_CP163445.1"/>
</dbReference>